<protein>
    <submittedName>
        <fullName evidence="2">Uncharacterized protein</fullName>
    </submittedName>
</protein>
<feature type="region of interest" description="Disordered" evidence="1">
    <location>
        <begin position="16"/>
        <end position="37"/>
    </location>
</feature>
<gene>
    <name evidence="2" type="ORF">EVAR_35335_1</name>
</gene>
<dbReference type="AlphaFoldDB" id="A0A4C1XMK4"/>
<name>A0A4C1XMK4_EUMVA</name>
<keyword evidence="3" id="KW-1185">Reference proteome</keyword>
<evidence type="ECO:0000256" key="1">
    <source>
        <dbReference type="SAM" id="MobiDB-lite"/>
    </source>
</evidence>
<sequence>MASLFISDREIQSLRDTAPTHAQASPQRASGAPRPRAYLPTSSGPPLLAYVLKGFYAAMLCTVCLFSEHVSAVVTATIGHSQPKRSHRFVSTSWLEMGCLMERGIGCCKEHGVMRVEWTTVTLTTTTETITSRLYS</sequence>
<accession>A0A4C1XMK4</accession>
<proteinExistence type="predicted"/>
<dbReference type="EMBL" id="BGZK01000869">
    <property type="protein sequence ID" value="GBP63445.1"/>
    <property type="molecule type" value="Genomic_DNA"/>
</dbReference>
<reference evidence="2 3" key="1">
    <citation type="journal article" date="2019" name="Commun. Biol.">
        <title>The bagworm genome reveals a unique fibroin gene that provides high tensile strength.</title>
        <authorList>
            <person name="Kono N."/>
            <person name="Nakamura H."/>
            <person name="Ohtoshi R."/>
            <person name="Tomita M."/>
            <person name="Numata K."/>
            <person name="Arakawa K."/>
        </authorList>
    </citation>
    <scope>NUCLEOTIDE SEQUENCE [LARGE SCALE GENOMIC DNA]</scope>
</reference>
<comment type="caution">
    <text evidence="2">The sequence shown here is derived from an EMBL/GenBank/DDBJ whole genome shotgun (WGS) entry which is preliminary data.</text>
</comment>
<organism evidence="2 3">
    <name type="scientific">Eumeta variegata</name>
    <name type="common">Bagworm moth</name>
    <name type="synonym">Eumeta japonica</name>
    <dbReference type="NCBI Taxonomy" id="151549"/>
    <lineage>
        <taxon>Eukaryota</taxon>
        <taxon>Metazoa</taxon>
        <taxon>Ecdysozoa</taxon>
        <taxon>Arthropoda</taxon>
        <taxon>Hexapoda</taxon>
        <taxon>Insecta</taxon>
        <taxon>Pterygota</taxon>
        <taxon>Neoptera</taxon>
        <taxon>Endopterygota</taxon>
        <taxon>Lepidoptera</taxon>
        <taxon>Glossata</taxon>
        <taxon>Ditrysia</taxon>
        <taxon>Tineoidea</taxon>
        <taxon>Psychidae</taxon>
        <taxon>Oiketicinae</taxon>
        <taxon>Eumeta</taxon>
    </lineage>
</organism>
<evidence type="ECO:0000313" key="2">
    <source>
        <dbReference type="EMBL" id="GBP63445.1"/>
    </source>
</evidence>
<evidence type="ECO:0000313" key="3">
    <source>
        <dbReference type="Proteomes" id="UP000299102"/>
    </source>
</evidence>
<dbReference type="Proteomes" id="UP000299102">
    <property type="component" value="Unassembled WGS sequence"/>
</dbReference>